<dbReference type="Pfam" id="PF10112">
    <property type="entry name" value="Halogen_Hydrol"/>
    <property type="match status" value="1"/>
</dbReference>
<organism evidence="2 3">
    <name type="scientific">Aerococcus suis</name>
    <dbReference type="NCBI Taxonomy" id="371602"/>
    <lineage>
        <taxon>Bacteria</taxon>
        <taxon>Bacillati</taxon>
        <taxon>Bacillota</taxon>
        <taxon>Bacilli</taxon>
        <taxon>Lactobacillales</taxon>
        <taxon>Aerococcaceae</taxon>
        <taxon>Aerococcus</taxon>
    </lineage>
</organism>
<feature type="transmembrane region" description="Helical" evidence="1">
    <location>
        <begin position="27"/>
        <end position="47"/>
    </location>
</feature>
<dbReference type="STRING" id="371602.SAMN04487984_0783"/>
<dbReference type="InterPro" id="IPR018770">
    <property type="entry name" value="ChloroindolylP_hydrolase"/>
</dbReference>
<proteinExistence type="predicted"/>
<name>A0A1W1YL03_9LACT</name>
<protein>
    <submittedName>
        <fullName evidence="2">5-bromo-4-chloroindolyl phosphate hydrolysis protein</fullName>
    </submittedName>
</protein>
<dbReference type="RefSeq" id="WP_084098794.1">
    <property type="nucleotide sequence ID" value="NZ_FWXK01000003.1"/>
</dbReference>
<keyword evidence="1" id="KW-0472">Membrane</keyword>
<keyword evidence="3" id="KW-1185">Reference proteome</keyword>
<accession>A0A1W1YL03</accession>
<keyword evidence="1" id="KW-0812">Transmembrane</keyword>
<evidence type="ECO:0000256" key="1">
    <source>
        <dbReference type="SAM" id="Phobius"/>
    </source>
</evidence>
<evidence type="ECO:0000313" key="3">
    <source>
        <dbReference type="Proteomes" id="UP000243884"/>
    </source>
</evidence>
<dbReference type="OrthoDB" id="2243657at2"/>
<dbReference type="AlphaFoldDB" id="A0A1W1YL03"/>
<feature type="transmembrane region" description="Helical" evidence="1">
    <location>
        <begin position="5"/>
        <end position="21"/>
    </location>
</feature>
<dbReference type="Proteomes" id="UP000243884">
    <property type="component" value="Unassembled WGS sequence"/>
</dbReference>
<sequence>MFRKVIYPSILFLIILSFILWQVDSPIIKITLGSISFIIIFSFYYFFTKKDTQSAIPKLTTSKRDYYTAHGLSPREITFFRHEMNTLKQFIIEIIAWSQKDKRLSMLFKRYQGEALLKSYFHSIVQYPEHLNNAGKFIYQSIPKLHQLIKHYNQLSIPNTTNNIKEQHVLRRDIDQLMARIQQEYTQFNVERKITNDNNKE</sequence>
<gene>
    <name evidence="2" type="ORF">SAMN04487984_0783</name>
</gene>
<reference evidence="3" key="1">
    <citation type="submission" date="2017-04" db="EMBL/GenBank/DDBJ databases">
        <authorList>
            <person name="Varghese N."/>
            <person name="Submissions S."/>
        </authorList>
    </citation>
    <scope>NUCLEOTIDE SEQUENCE [LARGE SCALE GENOMIC DNA]</scope>
    <source>
        <strain evidence="3">DSM 21500</strain>
    </source>
</reference>
<dbReference type="EMBL" id="FWXK01000003">
    <property type="protein sequence ID" value="SMC36865.1"/>
    <property type="molecule type" value="Genomic_DNA"/>
</dbReference>
<evidence type="ECO:0000313" key="2">
    <source>
        <dbReference type="EMBL" id="SMC36865.1"/>
    </source>
</evidence>
<keyword evidence="1" id="KW-1133">Transmembrane helix</keyword>